<feature type="compositionally biased region" description="Basic and acidic residues" evidence="1">
    <location>
        <begin position="1"/>
        <end position="10"/>
    </location>
</feature>
<dbReference type="Proteomes" id="UP001630127">
    <property type="component" value="Unassembled WGS sequence"/>
</dbReference>
<feature type="compositionally biased region" description="Basic and acidic residues" evidence="1">
    <location>
        <begin position="37"/>
        <end position="53"/>
    </location>
</feature>
<dbReference type="EMBL" id="JBJUIK010000007">
    <property type="protein sequence ID" value="KAL3522841.1"/>
    <property type="molecule type" value="Genomic_DNA"/>
</dbReference>
<gene>
    <name evidence="2" type="ORF">ACH5RR_015675</name>
</gene>
<keyword evidence="3" id="KW-1185">Reference proteome</keyword>
<reference evidence="2 3" key="1">
    <citation type="submission" date="2024-11" db="EMBL/GenBank/DDBJ databases">
        <title>A near-complete genome assembly of Cinchona calisaya.</title>
        <authorList>
            <person name="Lian D.C."/>
            <person name="Zhao X.W."/>
            <person name="Wei L."/>
        </authorList>
    </citation>
    <scope>NUCLEOTIDE SEQUENCE [LARGE SCALE GENOMIC DNA]</scope>
    <source>
        <tissue evidence="2">Nenye</tissue>
    </source>
</reference>
<evidence type="ECO:0000313" key="3">
    <source>
        <dbReference type="Proteomes" id="UP001630127"/>
    </source>
</evidence>
<organism evidence="2 3">
    <name type="scientific">Cinchona calisaya</name>
    <dbReference type="NCBI Taxonomy" id="153742"/>
    <lineage>
        <taxon>Eukaryota</taxon>
        <taxon>Viridiplantae</taxon>
        <taxon>Streptophyta</taxon>
        <taxon>Embryophyta</taxon>
        <taxon>Tracheophyta</taxon>
        <taxon>Spermatophyta</taxon>
        <taxon>Magnoliopsida</taxon>
        <taxon>eudicotyledons</taxon>
        <taxon>Gunneridae</taxon>
        <taxon>Pentapetalae</taxon>
        <taxon>asterids</taxon>
        <taxon>lamiids</taxon>
        <taxon>Gentianales</taxon>
        <taxon>Rubiaceae</taxon>
        <taxon>Cinchonoideae</taxon>
        <taxon>Cinchoneae</taxon>
        <taxon>Cinchona</taxon>
    </lineage>
</organism>
<accession>A0ABD2ZTS5</accession>
<evidence type="ECO:0000313" key="2">
    <source>
        <dbReference type="EMBL" id="KAL3522841.1"/>
    </source>
</evidence>
<proteinExistence type="predicted"/>
<sequence length="153" mass="16793">MTVGRGEEICHGGNSDGREEDETTDLVGRRMALARKVGKEERKGNGDDGKGRKEEAAIVKDLVGKENGRSDSNVMLFQVCVPKSNTETFFWWMTKRGHSPHTTFGTRSQPWALPWVGAGKKGTSTFVDFAKSRNGICDMPQWTCSVVGSIVSP</sequence>
<protein>
    <submittedName>
        <fullName evidence="2">Uncharacterized protein</fullName>
    </submittedName>
</protein>
<comment type="caution">
    <text evidence="2">The sequence shown here is derived from an EMBL/GenBank/DDBJ whole genome shotgun (WGS) entry which is preliminary data.</text>
</comment>
<dbReference type="AlphaFoldDB" id="A0ABD2ZTS5"/>
<name>A0ABD2ZTS5_9GENT</name>
<feature type="region of interest" description="Disordered" evidence="1">
    <location>
        <begin position="1"/>
        <end position="53"/>
    </location>
</feature>
<evidence type="ECO:0000256" key="1">
    <source>
        <dbReference type="SAM" id="MobiDB-lite"/>
    </source>
</evidence>